<feature type="domain" description="Teneurin-like YD-shell" evidence="5">
    <location>
        <begin position="1056"/>
        <end position="1214"/>
    </location>
</feature>
<dbReference type="Pfam" id="PF20148">
    <property type="entry name" value="DUF6531"/>
    <property type="match status" value="1"/>
</dbReference>
<evidence type="ECO:0000256" key="3">
    <source>
        <dbReference type="SAM" id="MobiDB-lite"/>
    </source>
</evidence>
<dbReference type="PANTHER" id="PTHR32305">
    <property type="match status" value="1"/>
</dbReference>
<evidence type="ECO:0000256" key="2">
    <source>
        <dbReference type="SAM" id="Coils"/>
    </source>
</evidence>
<dbReference type="Proteomes" id="UP000017174">
    <property type="component" value="Unassembled WGS sequence"/>
</dbReference>
<protein>
    <submittedName>
        <fullName evidence="6">Putative YD repeat protein</fullName>
    </submittedName>
</protein>
<feature type="non-terminal residue" evidence="6">
    <location>
        <position position="1513"/>
    </location>
</feature>
<dbReference type="InterPro" id="IPR050708">
    <property type="entry name" value="T6SS_VgrG/RHS"/>
</dbReference>
<evidence type="ECO:0000313" key="7">
    <source>
        <dbReference type="Proteomes" id="UP000017174"/>
    </source>
</evidence>
<reference evidence="6 7" key="1">
    <citation type="submission" date="2013-08" db="EMBL/GenBank/DDBJ databases">
        <authorList>
            <person name="Weinstock G."/>
            <person name="Sodergren E."/>
            <person name="Wylie T."/>
            <person name="Fulton L."/>
            <person name="Fulton R."/>
            <person name="Fronick C."/>
            <person name="O'Laughlin M."/>
            <person name="Godfrey J."/>
            <person name="Miner T."/>
            <person name="Herter B."/>
            <person name="Appelbaum E."/>
            <person name="Cordes M."/>
            <person name="Lek S."/>
            <person name="Wollam A."/>
            <person name="Pepin K.H."/>
            <person name="Palsikar V.B."/>
            <person name="Mitreva M."/>
            <person name="Wilson R.K."/>
        </authorList>
    </citation>
    <scope>NUCLEOTIDE SEQUENCE [LARGE SCALE GENOMIC DNA]</scope>
    <source>
        <strain evidence="6 7">F0184</strain>
    </source>
</reference>
<gene>
    <name evidence="6" type="ORF">HMPREF0742_00136</name>
</gene>
<feature type="coiled-coil region" evidence="2">
    <location>
        <begin position="83"/>
        <end position="113"/>
    </location>
</feature>
<keyword evidence="1" id="KW-0677">Repeat</keyword>
<evidence type="ECO:0000259" key="5">
    <source>
        <dbReference type="Pfam" id="PF25023"/>
    </source>
</evidence>
<proteinExistence type="predicted"/>
<dbReference type="Gene3D" id="2.180.10.10">
    <property type="entry name" value="RHS repeat-associated core"/>
    <property type="match status" value="3"/>
</dbReference>
<dbReference type="RefSeq" id="WP_023132859.1">
    <property type="nucleotide sequence ID" value="NZ_KI518048.1"/>
</dbReference>
<evidence type="ECO:0000259" key="4">
    <source>
        <dbReference type="Pfam" id="PF20148"/>
    </source>
</evidence>
<evidence type="ECO:0000313" key="6">
    <source>
        <dbReference type="EMBL" id="ERT67687.1"/>
    </source>
</evidence>
<dbReference type="InterPro" id="IPR031325">
    <property type="entry name" value="RHS_repeat"/>
</dbReference>
<dbReference type="InterPro" id="IPR045351">
    <property type="entry name" value="DUF6531"/>
</dbReference>
<name>U7V7N4_9MICC</name>
<dbReference type="InterPro" id="IPR006530">
    <property type="entry name" value="YD"/>
</dbReference>
<dbReference type="NCBIfam" id="TIGR01643">
    <property type="entry name" value="YD_repeat_2x"/>
    <property type="match status" value="14"/>
</dbReference>
<sequence>MSDEPDRNSPHYANRTDVKFDDATSDALANACRNTARDLRDKIPNQSSKAEIAQANFKGYFSELYKNNIRIAVKNGNEIADILDQLATAVDNLKEAAHKEQKIREDARHYEDDWFGLRKSWDDFWGSAPKLPDPYIPYTAIKEPQPEQRNHPAQGGPGSGSGSAKDTSSAKPSDLRESANASHQLFEDFRNIPGDIRAKAARFKEECQWGTVDCKELLEAFDQWNNANDQEDKWATTIADAFDKAGGENTIKKLSDAALQAALESKSIKSSREDLKVPAPTVTGHPTSSGYANDPVNVATGNFIEEEIDIAFSNLASSCAVTRMYNSLTVHGNGDDLPPMAGVFGPGWSSNLDTVLNFSDEGATWIMPDGRHLLFARAGEGFARVETDPSWLTRTGASEIATTPMGRFILETCALSTETDLYIISDNQGHQWFFTLTGAWLGSTGGEGTTLAVTRAADGLISSLVHELNRSITFDYVDGLVAVARTSAGERVEYAYAPAGSTATGHLVSVTSGAGTRTYEHDDNALIHRVIAADGTVEVTNTYDESARIAHQHTEYGRDVRYLYLDGGVTEVADEDGSQANVWISDDSGRLTAIIDADGGRTSFGYDRFSNRIRVIDRDGSRTTRISDSRGRITRDVTPEGQDTRYAYDEYDRVTAVSISAFEADPKKRYEATQARRNATDAEADTGEVTPISTITYEYANAWDHNPSRVVDALGGVTELNWEGGLLTSLTGPEGVSMTLNYDEFGNLTSFADQEGNITSFTYTAAGHLAQVTTPLGLTTSFTHDAAGNITGRQDPDGSRWKFEYTAGRRLVAVIDPSGARTSYEYGPSGDMTAVIDPLGRRTERTFDKNGNVATVTLPNGGVFSYVWDGLSRLIRTVDPAGGHWENTYDAASVLTKMTDPTGVRVRTQADRKSGSVTSWDGTDGVRVKFDHLGRPVAREEIFSPTEAAQEAPKARAEKTDTPESAAELVVYDPAGNPVEILDAEGGLTRYEYNLASQLVRQVSPAGRITAYTYNSCGRLDSVTEGAETAEAVTTRYSYDADGRLTERNLPGMSEKITYDANSRVISVIGGSGGDVFYTYDACGRVRSIRDAAWGTRKFSYDAAGQVTEVTNGLGGVTRYTYDEAGNVTKVTDPAGRITTYEYDVLGNMVKTMDPAGAITLYEYDAAGRVLRVVDAAQKVHAWGYDSSGAACAYSVDGTEQLRVDRDNRTRSVTVTDYAASIPADDRDGNLPWVSRYELDRLGRITSVARSWGGAQSAASGSGVYELSYAYDADGYRTRFTSPYGALAYTRNAVGNISAITNTDTGEQSSLSYDAAGALIRAQVADTVRSWTYDGHGAIMGYSETATDADNSADVRVEVIRDEAGRIVGVDSAAGLITYSYDGAGQLVSARRGDERMSWVWDAAGCLIREEYTRNTTTGEDATDNAASEAAGWVRVLVYDDAAQVRAIGTYTAASVADNADSDSGAEQVREFLSGGNASEFTAQLPERVDLNFAGDGRTVEGLPLTLVRLYSY</sequence>
<dbReference type="HOGENOM" id="CLU_001417_0_0_11"/>
<organism evidence="6 7">
    <name type="scientific">Rothia aeria F0184</name>
    <dbReference type="NCBI Taxonomy" id="888019"/>
    <lineage>
        <taxon>Bacteria</taxon>
        <taxon>Bacillati</taxon>
        <taxon>Actinomycetota</taxon>
        <taxon>Actinomycetes</taxon>
        <taxon>Micrococcales</taxon>
        <taxon>Micrococcaceae</taxon>
        <taxon>Rothia</taxon>
    </lineage>
</organism>
<dbReference type="Pfam" id="PF05593">
    <property type="entry name" value="RHS_repeat"/>
    <property type="match status" value="2"/>
</dbReference>
<accession>U7V7N4</accession>
<keyword evidence="2" id="KW-0175">Coiled coil</keyword>
<dbReference type="CDD" id="cd12871">
    <property type="entry name" value="Bacuni_01323_like"/>
    <property type="match status" value="1"/>
</dbReference>
<dbReference type="PANTHER" id="PTHR32305:SF15">
    <property type="entry name" value="PROTEIN RHSA-RELATED"/>
    <property type="match status" value="1"/>
</dbReference>
<feature type="region of interest" description="Disordered" evidence="3">
    <location>
        <begin position="144"/>
        <end position="182"/>
    </location>
</feature>
<evidence type="ECO:0000256" key="1">
    <source>
        <dbReference type="ARBA" id="ARBA00022737"/>
    </source>
</evidence>
<comment type="caution">
    <text evidence="6">The sequence shown here is derived from an EMBL/GenBank/DDBJ whole genome shotgun (WGS) entry which is preliminary data.</text>
</comment>
<dbReference type="Pfam" id="PF25023">
    <property type="entry name" value="TEN_YD-shell"/>
    <property type="match status" value="2"/>
</dbReference>
<dbReference type="EMBL" id="AXZG01000007">
    <property type="protein sequence ID" value="ERT67687.1"/>
    <property type="molecule type" value="Genomic_DNA"/>
</dbReference>
<feature type="domain" description="Teneurin-like YD-shell" evidence="5">
    <location>
        <begin position="738"/>
        <end position="906"/>
    </location>
</feature>
<feature type="domain" description="DUF6531" evidence="4">
    <location>
        <begin position="294"/>
        <end position="375"/>
    </location>
</feature>
<dbReference type="InterPro" id="IPR056823">
    <property type="entry name" value="TEN-like_YD-shell"/>
</dbReference>